<evidence type="ECO:0000313" key="3">
    <source>
        <dbReference type="Proteomes" id="UP000184260"/>
    </source>
</evidence>
<name>A0A1M6ZWF4_9FLAO</name>
<dbReference type="RefSeq" id="WP_175547724.1">
    <property type="nucleotide sequence ID" value="NZ_FRBU01000006.1"/>
</dbReference>
<sequence length="47" mass="5528">MNNTGHEGMHMDGYSFMGMHWFWWGSILIFALLLLAAAHLYKKSKRK</sequence>
<protein>
    <submittedName>
        <fullName evidence="2">Uncharacterized protein</fullName>
    </submittedName>
</protein>
<keyword evidence="3" id="KW-1185">Reference proteome</keyword>
<keyword evidence="1" id="KW-1133">Transmembrane helix</keyword>
<evidence type="ECO:0000313" key="2">
    <source>
        <dbReference type="EMBL" id="SHL34709.1"/>
    </source>
</evidence>
<dbReference type="EMBL" id="FRBU01000006">
    <property type="protein sequence ID" value="SHL34709.1"/>
    <property type="molecule type" value="Genomic_DNA"/>
</dbReference>
<dbReference type="AlphaFoldDB" id="A0A1M6ZWF4"/>
<organism evidence="2 3">
    <name type="scientific">Flavobacterium xanthum</name>
    <dbReference type="NCBI Taxonomy" id="69322"/>
    <lineage>
        <taxon>Bacteria</taxon>
        <taxon>Pseudomonadati</taxon>
        <taxon>Bacteroidota</taxon>
        <taxon>Flavobacteriia</taxon>
        <taxon>Flavobacteriales</taxon>
        <taxon>Flavobacteriaceae</taxon>
        <taxon>Flavobacterium</taxon>
    </lineage>
</organism>
<dbReference type="Proteomes" id="UP000184260">
    <property type="component" value="Unassembled WGS sequence"/>
</dbReference>
<proteinExistence type="predicted"/>
<keyword evidence="1" id="KW-0812">Transmembrane</keyword>
<accession>A0A1M6ZWF4</accession>
<evidence type="ECO:0000256" key="1">
    <source>
        <dbReference type="SAM" id="Phobius"/>
    </source>
</evidence>
<reference evidence="3" key="1">
    <citation type="submission" date="2016-11" db="EMBL/GenBank/DDBJ databases">
        <authorList>
            <person name="Varghese N."/>
            <person name="Submissions S."/>
        </authorList>
    </citation>
    <scope>NUCLEOTIDE SEQUENCE [LARGE SCALE GENOMIC DNA]</scope>
    <source>
        <strain evidence="3">DSM 3661</strain>
    </source>
</reference>
<dbReference type="STRING" id="69322.SAMN05443669_100610"/>
<keyword evidence="1" id="KW-0472">Membrane</keyword>
<gene>
    <name evidence="2" type="ORF">SAMN05443669_100610</name>
</gene>
<feature type="transmembrane region" description="Helical" evidence="1">
    <location>
        <begin position="21"/>
        <end position="41"/>
    </location>
</feature>